<evidence type="ECO:0000259" key="5">
    <source>
        <dbReference type="Pfam" id="PF13525"/>
    </source>
</evidence>
<dbReference type="RefSeq" id="WP_380698194.1">
    <property type="nucleotide sequence ID" value="NZ_JBHRYR010000005.1"/>
</dbReference>
<comment type="function">
    <text evidence="4">Part of the outer membrane protein assembly complex, which is involved in assembly and insertion of beta-barrel proteins into the outer membrane.</text>
</comment>
<dbReference type="HAMAP" id="MF_00922">
    <property type="entry name" value="OM_assembly_BamD"/>
    <property type="match status" value="1"/>
</dbReference>
<evidence type="ECO:0000313" key="6">
    <source>
        <dbReference type="EMBL" id="MFC3854174.1"/>
    </source>
</evidence>
<comment type="subcellular location">
    <subcellularLocation>
        <location evidence="4">Cell outer membrane</location>
        <topology evidence="4">Lipid-anchor</topology>
    </subcellularLocation>
</comment>
<protein>
    <recommendedName>
        <fullName evidence="4">Outer membrane protein assembly factor BamD</fullName>
    </recommendedName>
</protein>
<proteinExistence type="inferred from homology"/>
<evidence type="ECO:0000313" key="7">
    <source>
        <dbReference type="Proteomes" id="UP001595617"/>
    </source>
</evidence>
<keyword evidence="7" id="KW-1185">Reference proteome</keyword>
<dbReference type="SUPFAM" id="SSF48452">
    <property type="entry name" value="TPR-like"/>
    <property type="match status" value="1"/>
</dbReference>
<keyword evidence="2 4" id="KW-0472">Membrane</keyword>
<organism evidence="6 7">
    <name type="scientific">Saccharospirillum mangrovi</name>
    <dbReference type="NCBI Taxonomy" id="2161747"/>
    <lineage>
        <taxon>Bacteria</taxon>
        <taxon>Pseudomonadati</taxon>
        <taxon>Pseudomonadota</taxon>
        <taxon>Gammaproteobacteria</taxon>
        <taxon>Oceanospirillales</taxon>
        <taxon>Saccharospirillaceae</taxon>
        <taxon>Saccharospirillum</taxon>
    </lineage>
</organism>
<reference evidence="7" key="1">
    <citation type="journal article" date="2019" name="Int. J. Syst. Evol. Microbiol.">
        <title>The Global Catalogue of Microorganisms (GCM) 10K type strain sequencing project: providing services to taxonomists for standard genome sequencing and annotation.</title>
        <authorList>
            <consortium name="The Broad Institute Genomics Platform"/>
            <consortium name="The Broad Institute Genome Sequencing Center for Infectious Disease"/>
            <person name="Wu L."/>
            <person name="Ma J."/>
        </authorList>
    </citation>
    <scope>NUCLEOTIDE SEQUENCE [LARGE SCALE GENOMIC DNA]</scope>
    <source>
        <strain evidence="7">IBRC 10765</strain>
    </source>
</reference>
<keyword evidence="4" id="KW-0564">Palmitate</keyword>
<comment type="subunit">
    <text evidence="4">Part of the Bam complex.</text>
</comment>
<dbReference type="EMBL" id="JBHRYR010000005">
    <property type="protein sequence ID" value="MFC3854174.1"/>
    <property type="molecule type" value="Genomic_DNA"/>
</dbReference>
<keyword evidence="4" id="KW-0449">Lipoprotein</keyword>
<comment type="caution">
    <text evidence="6">The sequence shown here is derived from an EMBL/GenBank/DDBJ whole genome shotgun (WGS) entry which is preliminary data.</text>
</comment>
<evidence type="ECO:0000256" key="2">
    <source>
        <dbReference type="ARBA" id="ARBA00023136"/>
    </source>
</evidence>
<dbReference type="NCBIfam" id="TIGR03302">
    <property type="entry name" value="OM_YfiO"/>
    <property type="match status" value="1"/>
</dbReference>
<evidence type="ECO:0000256" key="4">
    <source>
        <dbReference type="HAMAP-Rule" id="MF_00922"/>
    </source>
</evidence>
<dbReference type="Proteomes" id="UP001595617">
    <property type="component" value="Unassembled WGS sequence"/>
</dbReference>
<dbReference type="PROSITE" id="PS51257">
    <property type="entry name" value="PROKAR_LIPOPROTEIN"/>
    <property type="match status" value="1"/>
</dbReference>
<comment type="similarity">
    <text evidence="4">Belongs to the BamD family.</text>
</comment>
<dbReference type="CDD" id="cd15830">
    <property type="entry name" value="BamD"/>
    <property type="match status" value="1"/>
</dbReference>
<gene>
    <name evidence="4 6" type="primary">bamD</name>
    <name evidence="6" type="ORF">ACFOOG_15125</name>
</gene>
<keyword evidence="1 4" id="KW-0732">Signal</keyword>
<evidence type="ECO:0000256" key="1">
    <source>
        <dbReference type="ARBA" id="ARBA00022729"/>
    </source>
</evidence>
<dbReference type="InterPro" id="IPR017689">
    <property type="entry name" value="BamD"/>
</dbReference>
<keyword evidence="3 4" id="KW-0998">Cell outer membrane</keyword>
<evidence type="ECO:0000256" key="3">
    <source>
        <dbReference type="ARBA" id="ARBA00023237"/>
    </source>
</evidence>
<name>A0ABV8A021_9GAMM</name>
<dbReference type="InterPro" id="IPR039565">
    <property type="entry name" value="BamD-like"/>
</dbReference>
<accession>A0ABV8A021</accession>
<dbReference type="Gene3D" id="1.25.40.10">
    <property type="entry name" value="Tetratricopeptide repeat domain"/>
    <property type="match status" value="1"/>
</dbReference>
<dbReference type="InterPro" id="IPR011990">
    <property type="entry name" value="TPR-like_helical_dom_sf"/>
</dbReference>
<sequence length="271" mass="31063">MFQRFSITLVVLLSVALVGCSNNPIRITTEADSYERAKVMLDDERYFQAIEQLEAMESRFPFGAYATQVQLDLIYATYSDRQFDVALRRANRFIRLQPAHPEVDYVYYLRGLINFGMAERTAGLLSTRNPVDRDVSGYERTFSELREFLTLYPDSQHAPAAKGLMQISRSRLAEHHLNVATYYYQVERPESALTRLDRLFQNFGGEPAQEAGLALAARSYEMANEPEKAATLVALLSEHYPDSTLVRDGELVADFRFRRPWYFWATLGLVG</sequence>
<dbReference type="Pfam" id="PF13525">
    <property type="entry name" value="YfiO"/>
    <property type="match status" value="1"/>
</dbReference>
<feature type="domain" description="Outer membrane lipoprotein BamD-like" evidence="5">
    <location>
        <begin position="30"/>
        <end position="229"/>
    </location>
</feature>